<keyword evidence="3" id="KW-0464">Manganese</keyword>
<proteinExistence type="predicted"/>
<organism evidence="5 6">
    <name type="scientific">Symbiodinium necroappetens</name>
    <dbReference type="NCBI Taxonomy" id="1628268"/>
    <lineage>
        <taxon>Eukaryota</taxon>
        <taxon>Sar</taxon>
        <taxon>Alveolata</taxon>
        <taxon>Dinophyceae</taxon>
        <taxon>Suessiales</taxon>
        <taxon>Symbiodiniaceae</taxon>
        <taxon>Symbiodinium</taxon>
    </lineage>
</organism>
<comment type="cofactor">
    <cofactor evidence="1">
        <name>Mn(2+)</name>
        <dbReference type="ChEBI" id="CHEBI:29035"/>
    </cofactor>
</comment>
<reference evidence="5" key="1">
    <citation type="submission" date="2021-02" db="EMBL/GenBank/DDBJ databases">
        <authorList>
            <person name="Dougan E. K."/>
            <person name="Rhodes N."/>
            <person name="Thang M."/>
            <person name="Chan C."/>
        </authorList>
    </citation>
    <scope>NUCLEOTIDE SEQUENCE</scope>
</reference>
<protein>
    <submittedName>
        <fullName evidence="5">PAPP5 protein</fullName>
    </submittedName>
</protein>
<evidence type="ECO:0000256" key="3">
    <source>
        <dbReference type="ARBA" id="ARBA00023211"/>
    </source>
</evidence>
<dbReference type="InterPro" id="IPR029052">
    <property type="entry name" value="Metallo-depent_PP-like"/>
</dbReference>
<keyword evidence="6" id="KW-1185">Reference proteome</keyword>
<evidence type="ECO:0000259" key="4">
    <source>
        <dbReference type="SMART" id="SM00156"/>
    </source>
</evidence>
<dbReference type="InterPro" id="IPR006186">
    <property type="entry name" value="Ser/Thr-sp_prot-phosphatase"/>
</dbReference>
<dbReference type="InterPro" id="IPR051134">
    <property type="entry name" value="PPP_phosphatase"/>
</dbReference>
<dbReference type="InterPro" id="IPR004843">
    <property type="entry name" value="Calcineurin-like_PHP"/>
</dbReference>
<keyword evidence="2" id="KW-0479">Metal-binding</keyword>
<dbReference type="Proteomes" id="UP000601435">
    <property type="component" value="Unassembled WGS sequence"/>
</dbReference>
<dbReference type="GO" id="GO:0046872">
    <property type="term" value="F:metal ion binding"/>
    <property type="evidence" value="ECO:0007669"/>
    <property type="project" value="UniProtKB-KW"/>
</dbReference>
<evidence type="ECO:0000313" key="6">
    <source>
        <dbReference type="Proteomes" id="UP000601435"/>
    </source>
</evidence>
<feature type="domain" description="Serine/threonine specific protein phosphatases" evidence="4">
    <location>
        <begin position="90"/>
        <end position="378"/>
    </location>
</feature>
<evidence type="ECO:0000313" key="5">
    <source>
        <dbReference type="EMBL" id="CAE7251211.1"/>
    </source>
</evidence>
<dbReference type="Gene3D" id="3.60.21.10">
    <property type="match status" value="1"/>
</dbReference>
<dbReference type="SMART" id="SM00156">
    <property type="entry name" value="PP2Ac"/>
    <property type="match status" value="1"/>
</dbReference>
<dbReference type="SUPFAM" id="SSF56300">
    <property type="entry name" value="Metallo-dependent phosphatases"/>
    <property type="match status" value="1"/>
</dbReference>
<comment type="caution">
    <text evidence="5">The sequence shown here is derived from an EMBL/GenBank/DDBJ whole genome shotgun (WGS) entry which is preliminary data.</text>
</comment>
<dbReference type="OrthoDB" id="421109at2759"/>
<feature type="non-terminal residue" evidence="5">
    <location>
        <position position="396"/>
    </location>
</feature>
<dbReference type="EMBL" id="CAJNJA010009846">
    <property type="protein sequence ID" value="CAE7251211.1"/>
    <property type="molecule type" value="Genomic_DNA"/>
</dbReference>
<dbReference type="PANTHER" id="PTHR45668:SF5">
    <property type="entry name" value="SERINE_THREONINE-PROTEIN PHOSPHATASE 5"/>
    <property type="match status" value="1"/>
</dbReference>
<evidence type="ECO:0000256" key="1">
    <source>
        <dbReference type="ARBA" id="ARBA00001936"/>
    </source>
</evidence>
<evidence type="ECO:0000256" key="2">
    <source>
        <dbReference type="ARBA" id="ARBA00022723"/>
    </source>
</evidence>
<dbReference type="Pfam" id="PF00149">
    <property type="entry name" value="Metallophos"/>
    <property type="match status" value="1"/>
</dbReference>
<name>A0A812M318_9DINO</name>
<sequence>MDAMIAFARGLVPHRMVDATDNSTTRQTRCKDAHCCSLLPEQFAEEVQHDATLGGGPDVPVPKYPGAADREKMREFAEQLQDFYRTGGQLPIGDLMALLQDAETFGPQFVTLHLFFTQQKALVYVEAFDGWLVCEENPFLFNGDFVDRGSYSVEIMVILLAWKLAYPEHMHLARGNHEAYFGREALSWDADMNFNYGFTGEVLAKYRAQLAVWAAFQRVFLNLPLSHVVNNDVFVTHGGLPRKEDTKLADIEALDVMEITRSLEERKMHKDYNLMSDLMWADPRDIEGVSTGDRGPTTIVFGEDVTQRFLERNSLSFMIRSHEVKEQGYEWQHGKRCLTVFSAPRYCDFGDNKGAVVRLHAQKSGRMEPEILPFRSAEKPENYIRCMAFTQPGLTE</sequence>
<dbReference type="PANTHER" id="PTHR45668">
    <property type="entry name" value="SERINE/THREONINE-PROTEIN PHOSPHATASE 5-RELATED"/>
    <property type="match status" value="1"/>
</dbReference>
<dbReference type="AlphaFoldDB" id="A0A812M318"/>
<dbReference type="GO" id="GO:0016787">
    <property type="term" value="F:hydrolase activity"/>
    <property type="evidence" value="ECO:0007669"/>
    <property type="project" value="InterPro"/>
</dbReference>
<dbReference type="PRINTS" id="PR00114">
    <property type="entry name" value="STPHPHTASE"/>
</dbReference>
<gene>
    <name evidence="5" type="primary">PAPP5</name>
    <name evidence="5" type="ORF">SNEC2469_LOCUS5218</name>
</gene>
<accession>A0A812M318</accession>